<dbReference type="InterPro" id="IPR036265">
    <property type="entry name" value="HIT-like_sf"/>
</dbReference>
<dbReference type="WBParaSite" id="DME_0000676601-mRNA-1">
    <property type="protein sequence ID" value="DME_0000676601-mRNA-1"/>
    <property type="gene ID" value="DME_0000676601"/>
</dbReference>
<dbReference type="EMBL" id="UYYG01000020">
    <property type="protein sequence ID" value="VDN51407.1"/>
    <property type="molecule type" value="Genomic_DNA"/>
</dbReference>
<dbReference type="PANTHER" id="PTHR23089">
    <property type="entry name" value="HISTIDINE TRIAD HIT PROTEIN"/>
    <property type="match status" value="1"/>
</dbReference>
<evidence type="ECO:0000256" key="1">
    <source>
        <dbReference type="PIRSR" id="PIRSR601310-1"/>
    </source>
</evidence>
<dbReference type="SUPFAM" id="SSF54197">
    <property type="entry name" value="HIT-like"/>
    <property type="match status" value="1"/>
</dbReference>
<evidence type="ECO:0000256" key="2">
    <source>
        <dbReference type="PIRSR" id="PIRSR601310-3"/>
    </source>
</evidence>
<dbReference type="PRINTS" id="PR00332">
    <property type="entry name" value="HISTRIAD"/>
</dbReference>
<evidence type="ECO:0000313" key="6">
    <source>
        <dbReference type="Proteomes" id="UP000038040"/>
    </source>
</evidence>
<dbReference type="Proteomes" id="UP000038040">
    <property type="component" value="Unplaced"/>
</dbReference>
<gene>
    <name evidence="5" type="ORF">DME_LOCUS1380</name>
</gene>
<dbReference type="AlphaFoldDB" id="A0A0N4UGX7"/>
<dbReference type="PROSITE" id="PS00892">
    <property type="entry name" value="HIT_1"/>
    <property type="match status" value="1"/>
</dbReference>
<feature type="short sequence motif" description="Histidine triad motif" evidence="2 3">
    <location>
        <begin position="154"/>
        <end position="158"/>
    </location>
</feature>
<reference evidence="8" key="1">
    <citation type="submission" date="2017-02" db="UniProtKB">
        <authorList>
            <consortium name="WormBaseParasite"/>
        </authorList>
    </citation>
    <scope>IDENTIFICATION</scope>
</reference>
<dbReference type="OrthoDB" id="672793at2759"/>
<sequence length="170" mass="18939">MFSYIYCHYLILRSSLTSILLSSRALCSSSGSNSTSSHNHSLRVMSFEVKRAQEAQPGGDTIFGKIIRKEIPVRIILEDDEILAFYDAHPQAPVHFLVIPKKPIEMLQAADDSDQALLGKLMLTVAKIAKSLDLKDGYRVVINNGKHGCQSVYHLHLHVLAGRQMNWPPG</sequence>
<evidence type="ECO:0000313" key="5">
    <source>
        <dbReference type="EMBL" id="VDN51407.1"/>
    </source>
</evidence>
<dbReference type="Pfam" id="PF01230">
    <property type="entry name" value="HIT"/>
    <property type="match status" value="1"/>
</dbReference>
<accession>A0A0N4UGX7</accession>
<dbReference type="GO" id="GO:0003824">
    <property type="term" value="F:catalytic activity"/>
    <property type="evidence" value="ECO:0007669"/>
    <property type="project" value="InterPro"/>
</dbReference>
<dbReference type="STRING" id="318479.A0A0N4UGX7"/>
<evidence type="ECO:0000256" key="3">
    <source>
        <dbReference type="PROSITE-ProRule" id="PRU00464"/>
    </source>
</evidence>
<feature type="domain" description="HIT" evidence="4">
    <location>
        <begin position="62"/>
        <end position="170"/>
    </location>
</feature>
<feature type="active site" description="Tele-AMP-histidine intermediate" evidence="1">
    <location>
        <position position="156"/>
    </location>
</feature>
<evidence type="ECO:0000313" key="7">
    <source>
        <dbReference type="Proteomes" id="UP000274756"/>
    </source>
</evidence>
<dbReference type="FunFam" id="3.30.428.10:FF:000005">
    <property type="entry name" value="Histidine triad nucleotide-binding protein 1"/>
    <property type="match status" value="1"/>
</dbReference>
<dbReference type="Proteomes" id="UP000274756">
    <property type="component" value="Unassembled WGS sequence"/>
</dbReference>
<protein>
    <submittedName>
        <fullName evidence="8">HIT domain-containing protein</fullName>
    </submittedName>
</protein>
<name>A0A0N4UGX7_DRAME</name>
<dbReference type="Gene3D" id="3.30.428.10">
    <property type="entry name" value="HIT-like"/>
    <property type="match status" value="1"/>
</dbReference>
<dbReference type="InterPro" id="IPR001310">
    <property type="entry name" value="Histidine_triad_HIT"/>
</dbReference>
<proteinExistence type="predicted"/>
<dbReference type="InterPro" id="IPR019808">
    <property type="entry name" value="Histidine_triad_CS"/>
</dbReference>
<dbReference type="InterPro" id="IPR011146">
    <property type="entry name" value="HIT-like"/>
</dbReference>
<evidence type="ECO:0000313" key="8">
    <source>
        <dbReference type="WBParaSite" id="DME_0000676601-mRNA-1"/>
    </source>
</evidence>
<dbReference type="CDD" id="cd01276">
    <property type="entry name" value="PKCI_related"/>
    <property type="match status" value="1"/>
</dbReference>
<dbReference type="PROSITE" id="PS51084">
    <property type="entry name" value="HIT_2"/>
    <property type="match status" value="1"/>
</dbReference>
<evidence type="ECO:0000259" key="4">
    <source>
        <dbReference type="PROSITE" id="PS51084"/>
    </source>
</evidence>
<reference evidence="5 7" key="2">
    <citation type="submission" date="2018-11" db="EMBL/GenBank/DDBJ databases">
        <authorList>
            <consortium name="Pathogen Informatics"/>
        </authorList>
    </citation>
    <scope>NUCLEOTIDE SEQUENCE [LARGE SCALE GENOMIC DNA]</scope>
</reference>
<organism evidence="6 8">
    <name type="scientific">Dracunculus medinensis</name>
    <name type="common">Guinea worm</name>
    <dbReference type="NCBI Taxonomy" id="318479"/>
    <lineage>
        <taxon>Eukaryota</taxon>
        <taxon>Metazoa</taxon>
        <taxon>Ecdysozoa</taxon>
        <taxon>Nematoda</taxon>
        <taxon>Chromadorea</taxon>
        <taxon>Rhabditida</taxon>
        <taxon>Spirurina</taxon>
        <taxon>Dracunculoidea</taxon>
        <taxon>Dracunculidae</taxon>
        <taxon>Dracunculus</taxon>
    </lineage>
</organism>
<keyword evidence="7" id="KW-1185">Reference proteome</keyword>